<evidence type="ECO:0000256" key="3">
    <source>
        <dbReference type="ARBA" id="ARBA00023163"/>
    </source>
</evidence>
<dbReference type="PROSITE" id="PS00041">
    <property type="entry name" value="HTH_ARAC_FAMILY_1"/>
    <property type="match status" value="1"/>
</dbReference>
<proteinExistence type="predicted"/>
<evidence type="ECO:0000256" key="1">
    <source>
        <dbReference type="ARBA" id="ARBA00023015"/>
    </source>
</evidence>
<evidence type="ECO:0000256" key="2">
    <source>
        <dbReference type="ARBA" id="ARBA00023125"/>
    </source>
</evidence>
<dbReference type="InterPro" id="IPR009057">
    <property type="entry name" value="Homeodomain-like_sf"/>
</dbReference>
<feature type="domain" description="HTH araC/xylS-type" evidence="4">
    <location>
        <begin position="164"/>
        <end position="266"/>
    </location>
</feature>
<keyword evidence="6" id="KW-1185">Reference proteome</keyword>
<dbReference type="InterPro" id="IPR050204">
    <property type="entry name" value="AraC_XylS_family_regulators"/>
</dbReference>
<reference evidence="5 6" key="1">
    <citation type="submission" date="2022-06" db="EMBL/GenBank/DDBJ databases">
        <title>Genomic Encyclopedia of Archaeal and Bacterial Type Strains, Phase II (KMG-II): from individual species to whole genera.</title>
        <authorList>
            <person name="Goeker M."/>
        </authorList>
    </citation>
    <scope>NUCLEOTIDE SEQUENCE [LARGE SCALE GENOMIC DNA]</scope>
    <source>
        <strain evidence="5 6">DSM 45037</strain>
    </source>
</reference>
<dbReference type="Gene3D" id="1.10.10.60">
    <property type="entry name" value="Homeodomain-like"/>
    <property type="match status" value="1"/>
</dbReference>
<gene>
    <name evidence="5" type="ORF">LX12_000966</name>
</gene>
<dbReference type="InterPro" id="IPR018060">
    <property type="entry name" value="HTH_AraC"/>
</dbReference>
<accession>A0ABT1H1V6</accession>
<dbReference type="Proteomes" id="UP001205740">
    <property type="component" value="Unassembled WGS sequence"/>
</dbReference>
<dbReference type="InterPro" id="IPR046532">
    <property type="entry name" value="DUF6597"/>
</dbReference>
<dbReference type="Pfam" id="PF20240">
    <property type="entry name" value="DUF6597"/>
    <property type="match status" value="1"/>
</dbReference>
<protein>
    <submittedName>
        <fullName evidence="5">Helix-turn-helix domain-containing protein</fullName>
    </submittedName>
</protein>
<dbReference type="SUPFAM" id="SSF46689">
    <property type="entry name" value="Homeodomain-like"/>
    <property type="match status" value="1"/>
</dbReference>
<dbReference type="RefSeq" id="WP_253653392.1">
    <property type="nucleotide sequence ID" value="NZ_BAAAOE010000001.1"/>
</dbReference>
<sequence length="273" mass="29194">MGPSEIRRAVASRGHLNPGSPHVAFDRFELGLPDLVRNVWVVRWDVPRPLVQRVLNHPAVNVVTEGGPQVDGPHHTGLYGPTPRVSTRTLHGVGWAVGVLFRPAATPHLTDLTEGALLGADVPHAGSPAAAIAEEMHAAGARDAVAALLLGWLRPLADRVDDAGRLANRASDLAETRPDILEASALADAVHASTRTVERIVRRHTGFTPKQLIECRRMQTAATRLYLEPDTDLAGLAAELGFADHAHLTRRYRAAIGETPSATRAAGRARPGV</sequence>
<evidence type="ECO:0000313" key="6">
    <source>
        <dbReference type="Proteomes" id="UP001205740"/>
    </source>
</evidence>
<evidence type="ECO:0000313" key="5">
    <source>
        <dbReference type="EMBL" id="MCP2159787.1"/>
    </source>
</evidence>
<name>A0ABT1H1V6_9NOCA</name>
<organism evidence="5 6">
    <name type="scientific">Williamsia serinedens</name>
    <dbReference type="NCBI Taxonomy" id="391736"/>
    <lineage>
        <taxon>Bacteria</taxon>
        <taxon>Bacillati</taxon>
        <taxon>Actinomycetota</taxon>
        <taxon>Actinomycetes</taxon>
        <taxon>Mycobacteriales</taxon>
        <taxon>Nocardiaceae</taxon>
        <taxon>Williamsia</taxon>
    </lineage>
</organism>
<dbReference type="PANTHER" id="PTHR46796">
    <property type="entry name" value="HTH-TYPE TRANSCRIPTIONAL ACTIVATOR RHAS-RELATED"/>
    <property type="match status" value="1"/>
</dbReference>
<dbReference type="EMBL" id="JAMTCG010000002">
    <property type="protein sequence ID" value="MCP2159787.1"/>
    <property type="molecule type" value="Genomic_DNA"/>
</dbReference>
<keyword evidence="2" id="KW-0238">DNA-binding</keyword>
<keyword evidence="3" id="KW-0804">Transcription</keyword>
<keyword evidence="1" id="KW-0805">Transcription regulation</keyword>
<evidence type="ECO:0000259" key="4">
    <source>
        <dbReference type="PROSITE" id="PS01124"/>
    </source>
</evidence>
<dbReference type="SMART" id="SM00342">
    <property type="entry name" value="HTH_ARAC"/>
    <property type="match status" value="1"/>
</dbReference>
<comment type="caution">
    <text evidence="5">The sequence shown here is derived from an EMBL/GenBank/DDBJ whole genome shotgun (WGS) entry which is preliminary data.</text>
</comment>
<dbReference type="Pfam" id="PF12833">
    <property type="entry name" value="HTH_18"/>
    <property type="match status" value="1"/>
</dbReference>
<dbReference type="InterPro" id="IPR018062">
    <property type="entry name" value="HTH_AraC-typ_CS"/>
</dbReference>
<dbReference type="PROSITE" id="PS01124">
    <property type="entry name" value="HTH_ARAC_FAMILY_2"/>
    <property type="match status" value="1"/>
</dbReference>